<reference evidence="1" key="1">
    <citation type="journal article" date="2023" name="Mol. Phylogenet. Evol.">
        <title>Genome-scale phylogeny and comparative genomics of the fungal order Sordariales.</title>
        <authorList>
            <person name="Hensen N."/>
            <person name="Bonometti L."/>
            <person name="Westerberg I."/>
            <person name="Brannstrom I.O."/>
            <person name="Guillou S."/>
            <person name="Cros-Aarteil S."/>
            <person name="Calhoun S."/>
            <person name="Haridas S."/>
            <person name="Kuo A."/>
            <person name="Mondo S."/>
            <person name="Pangilinan J."/>
            <person name="Riley R."/>
            <person name="LaButti K."/>
            <person name="Andreopoulos B."/>
            <person name="Lipzen A."/>
            <person name="Chen C."/>
            <person name="Yan M."/>
            <person name="Daum C."/>
            <person name="Ng V."/>
            <person name="Clum A."/>
            <person name="Steindorff A."/>
            <person name="Ohm R.A."/>
            <person name="Martin F."/>
            <person name="Silar P."/>
            <person name="Natvig D.O."/>
            <person name="Lalanne C."/>
            <person name="Gautier V."/>
            <person name="Ament-Velasquez S.L."/>
            <person name="Kruys A."/>
            <person name="Hutchinson M.I."/>
            <person name="Powell A.J."/>
            <person name="Barry K."/>
            <person name="Miller A.N."/>
            <person name="Grigoriev I.V."/>
            <person name="Debuchy R."/>
            <person name="Gladieux P."/>
            <person name="Hiltunen Thoren M."/>
            <person name="Johannesson H."/>
        </authorList>
    </citation>
    <scope>NUCLEOTIDE SEQUENCE</scope>
    <source>
        <strain evidence="1">CBS 103.79</strain>
    </source>
</reference>
<accession>A0AAN6MIK8</accession>
<reference evidence="1" key="2">
    <citation type="submission" date="2023-05" db="EMBL/GenBank/DDBJ databases">
        <authorList>
            <consortium name="Lawrence Berkeley National Laboratory"/>
            <person name="Steindorff A."/>
            <person name="Hensen N."/>
            <person name="Bonometti L."/>
            <person name="Westerberg I."/>
            <person name="Brannstrom I.O."/>
            <person name="Guillou S."/>
            <person name="Cros-Aarteil S."/>
            <person name="Calhoun S."/>
            <person name="Haridas S."/>
            <person name="Kuo A."/>
            <person name="Mondo S."/>
            <person name="Pangilinan J."/>
            <person name="Riley R."/>
            <person name="Labutti K."/>
            <person name="Andreopoulos B."/>
            <person name="Lipzen A."/>
            <person name="Chen C."/>
            <person name="Yanf M."/>
            <person name="Daum C."/>
            <person name="Ng V."/>
            <person name="Clum A."/>
            <person name="Ohm R."/>
            <person name="Martin F."/>
            <person name="Silar P."/>
            <person name="Natvig D."/>
            <person name="Lalanne C."/>
            <person name="Gautier V."/>
            <person name="Ament-Velasquez S.L."/>
            <person name="Kruys A."/>
            <person name="Hutchinson M.I."/>
            <person name="Powell A.J."/>
            <person name="Barry K."/>
            <person name="Miller A.N."/>
            <person name="Grigoriev I.V."/>
            <person name="Debuchy R."/>
            <person name="Gladieux P."/>
            <person name="Thoren M.H."/>
            <person name="Johannesson H."/>
        </authorList>
    </citation>
    <scope>NUCLEOTIDE SEQUENCE</scope>
    <source>
        <strain evidence="1">CBS 103.79</strain>
    </source>
</reference>
<comment type="caution">
    <text evidence="1">The sequence shown here is derived from an EMBL/GenBank/DDBJ whole genome shotgun (WGS) entry which is preliminary data.</text>
</comment>
<name>A0AAN6MIK8_9PEZI</name>
<dbReference type="Proteomes" id="UP001303889">
    <property type="component" value="Unassembled WGS sequence"/>
</dbReference>
<organism evidence="1 2">
    <name type="scientific">Staphylotrichum tortipilum</name>
    <dbReference type="NCBI Taxonomy" id="2831512"/>
    <lineage>
        <taxon>Eukaryota</taxon>
        <taxon>Fungi</taxon>
        <taxon>Dikarya</taxon>
        <taxon>Ascomycota</taxon>
        <taxon>Pezizomycotina</taxon>
        <taxon>Sordariomycetes</taxon>
        <taxon>Sordariomycetidae</taxon>
        <taxon>Sordariales</taxon>
        <taxon>Chaetomiaceae</taxon>
        <taxon>Staphylotrichum</taxon>
    </lineage>
</organism>
<sequence>MPAVIPADLALRTAYLNGLHAKIKRQEPSPSLRYKALTFPDALTPAERNSLLWMPPPPEVEANIRRVTGGAVSTPEELFQRVLDDA</sequence>
<keyword evidence="2" id="KW-1185">Reference proteome</keyword>
<proteinExistence type="predicted"/>
<gene>
    <name evidence="1" type="ORF">C8A05DRAFT_35562</name>
</gene>
<protein>
    <submittedName>
        <fullName evidence="1">Uncharacterized protein</fullName>
    </submittedName>
</protein>
<evidence type="ECO:0000313" key="1">
    <source>
        <dbReference type="EMBL" id="KAK3900792.1"/>
    </source>
</evidence>
<evidence type="ECO:0000313" key="2">
    <source>
        <dbReference type="Proteomes" id="UP001303889"/>
    </source>
</evidence>
<dbReference type="AlphaFoldDB" id="A0AAN6MIK8"/>
<dbReference type="EMBL" id="MU855637">
    <property type="protein sequence ID" value="KAK3900792.1"/>
    <property type="molecule type" value="Genomic_DNA"/>
</dbReference>